<keyword evidence="5" id="KW-1185">Reference proteome</keyword>
<evidence type="ECO:0000256" key="1">
    <source>
        <dbReference type="ARBA" id="ARBA00005771"/>
    </source>
</evidence>
<gene>
    <name evidence="4" type="ORF">NQ314_002435</name>
</gene>
<evidence type="ECO:0000313" key="5">
    <source>
        <dbReference type="Proteomes" id="UP001162156"/>
    </source>
</evidence>
<organism evidence="4 5">
    <name type="scientific">Rhamnusium bicolor</name>
    <dbReference type="NCBI Taxonomy" id="1586634"/>
    <lineage>
        <taxon>Eukaryota</taxon>
        <taxon>Metazoa</taxon>
        <taxon>Ecdysozoa</taxon>
        <taxon>Arthropoda</taxon>
        <taxon>Hexapoda</taxon>
        <taxon>Insecta</taxon>
        <taxon>Pterygota</taxon>
        <taxon>Neoptera</taxon>
        <taxon>Endopterygota</taxon>
        <taxon>Coleoptera</taxon>
        <taxon>Polyphaga</taxon>
        <taxon>Cucujiformia</taxon>
        <taxon>Chrysomeloidea</taxon>
        <taxon>Cerambycidae</taxon>
        <taxon>Lepturinae</taxon>
        <taxon>Rhagiini</taxon>
        <taxon>Rhamnusium</taxon>
    </lineage>
</organism>
<dbReference type="AlphaFoldDB" id="A0AAV8ZRJ8"/>
<dbReference type="GO" id="GO:0008146">
    <property type="term" value="F:sulfotransferase activity"/>
    <property type="evidence" value="ECO:0007669"/>
    <property type="project" value="InterPro"/>
</dbReference>
<name>A0AAV8ZRJ8_9CUCU</name>
<dbReference type="Pfam" id="PF00685">
    <property type="entry name" value="Sulfotransfer_1"/>
    <property type="match status" value="1"/>
</dbReference>
<proteinExistence type="inferred from homology"/>
<feature type="domain" description="Sulfotransferase" evidence="3">
    <location>
        <begin position="14"/>
        <end position="213"/>
    </location>
</feature>
<reference evidence="4" key="1">
    <citation type="journal article" date="2023" name="Insect Mol. Biol.">
        <title>Genome sequencing provides insights into the evolution of gene families encoding plant cell wall-degrading enzymes in longhorned beetles.</title>
        <authorList>
            <person name="Shin N.R."/>
            <person name="Okamura Y."/>
            <person name="Kirsch R."/>
            <person name="Pauchet Y."/>
        </authorList>
    </citation>
    <scope>NUCLEOTIDE SEQUENCE</scope>
    <source>
        <strain evidence="4">RBIC_L_NR</strain>
    </source>
</reference>
<protein>
    <recommendedName>
        <fullName evidence="3">Sulfotransferase domain-containing protein</fullName>
    </recommendedName>
</protein>
<accession>A0AAV8ZRJ8</accession>
<dbReference type="InterPro" id="IPR027417">
    <property type="entry name" value="P-loop_NTPase"/>
</dbReference>
<dbReference type="PANTHER" id="PTHR11783">
    <property type="entry name" value="SULFOTRANSFERASE SULT"/>
    <property type="match status" value="1"/>
</dbReference>
<evidence type="ECO:0000313" key="4">
    <source>
        <dbReference type="EMBL" id="KAJ8968176.1"/>
    </source>
</evidence>
<dbReference type="Proteomes" id="UP001162156">
    <property type="component" value="Unassembled WGS sequence"/>
</dbReference>
<dbReference type="SUPFAM" id="SSF52540">
    <property type="entry name" value="P-loop containing nucleoside triphosphate hydrolases"/>
    <property type="match status" value="1"/>
</dbReference>
<dbReference type="InterPro" id="IPR000863">
    <property type="entry name" value="Sulfotransferase_dom"/>
</dbReference>
<dbReference type="Gene3D" id="3.40.50.300">
    <property type="entry name" value="P-loop containing nucleotide triphosphate hydrolases"/>
    <property type="match status" value="1"/>
</dbReference>
<comment type="caution">
    <text evidence="4">The sequence shown here is derived from an EMBL/GenBank/DDBJ whole genome shotgun (WGS) entry which is preliminary data.</text>
</comment>
<evidence type="ECO:0000259" key="3">
    <source>
        <dbReference type="Pfam" id="PF00685"/>
    </source>
</evidence>
<evidence type="ECO:0000256" key="2">
    <source>
        <dbReference type="ARBA" id="ARBA00022679"/>
    </source>
</evidence>
<dbReference type="EMBL" id="JANEYF010000753">
    <property type="protein sequence ID" value="KAJ8968176.1"/>
    <property type="molecule type" value="Genomic_DNA"/>
</dbReference>
<comment type="similarity">
    <text evidence="1">Belongs to the sulfotransferase 1 family.</text>
</comment>
<keyword evidence="2" id="KW-0808">Transferase</keyword>
<feature type="non-terminal residue" evidence="4">
    <location>
        <position position="1"/>
    </location>
</feature>
<sequence>SSVALYQYAEVFEEKFSDSVDYVNNLRSPRFIKSHLPYSLLPTEIHKIKPKIIYTMRHPKDVCVSYYHHCKLVHGFNVDFETFCELFLNNALAGGGIFNHYKDFWNRRHEENILFLRYEEMRNDTRGTLKKIANFLEKPLSEKDLTALEEFLSFQEMRNNRGCNFAPLVEHIKGRDFYNKAGVHFMRKGEVGDWKNHMSREMSNRFDEWIEKNNVGTGLCFNN</sequence>